<feature type="non-terminal residue" evidence="1">
    <location>
        <position position="1"/>
    </location>
</feature>
<evidence type="ECO:0008006" key="2">
    <source>
        <dbReference type="Google" id="ProtNLM"/>
    </source>
</evidence>
<name>A0A382UR21_9ZZZZ</name>
<accession>A0A382UR21</accession>
<reference evidence="1" key="1">
    <citation type="submission" date="2018-05" db="EMBL/GenBank/DDBJ databases">
        <authorList>
            <person name="Lanie J.A."/>
            <person name="Ng W.-L."/>
            <person name="Kazmierczak K.M."/>
            <person name="Andrzejewski T.M."/>
            <person name="Davidsen T.M."/>
            <person name="Wayne K.J."/>
            <person name="Tettelin H."/>
            <person name="Glass J.I."/>
            <person name="Rusch D."/>
            <person name="Podicherti R."/>
            <person name="Tsui H.-C.T."/>
            <person name="Winkler M.E."/>
        </authorList>
    </citation>
    <scope>NUCLEOTIDE SEQUENCE</scope>
</reference>
<gene>
    <name evidence="1" type="ORF">METZ01_LOCUS389563</name>
</gene>
<sequence length="37" mass="4284">YSLREFNDARSSFEQLLRDYPQALALPDILFGLAESH</sequence>
<dbReference type="EMBL" id="UINC01146148">
    <property type="protein sequence ID" value="SVD36709.1"/>
    <property type="molecule type" value="Genomic_DNA"/>
</dbReference>
<evidence type="ECO:0000313" key="1">
    <source>
        <dbReference type="EMBL" id="SVD36709.1"/>
    </source>
</evidence>
<dbReference type="AlphaFoldDB" id="A0A382UR21"/>
<protein>
    <recommendedName>
        <fullName evidence="2">Outer membrane lipoprotein BamD-like domain-containing protein</fullName>
    </recommendedName>
</protein>
<proteinExistence type="predicted"/>
<organism evidence="1">
    <name type="scientific">marine metagenome</name>
    <dbReference type="NCBI Taxonomy" id="408172"/>
    <lineage>
        <taxon>unclassified sequences</taxon>
        <taxon>metagenomes</taxon>
        <taxon>ecological metagenomes</taxon>
    </lineage>
</organism>